<dbReference type="RefSeq" id="WP_221023961.1">
    <property type="nucleotide sequence ID" value="NZ_JAIEZQ010000001.1"/>
</dbReference>
<name>A0ABS7RIB5_9ACTN</name>
<dbReference type="Proteomes" id="UP000754710">
    <property type="component" value="Unassembled WGS sequence"/>
</dbReference>
<comment type="caution">
    <text evidence="2">The sequence shown here is derived from an EMBL/GenBank/DDBJ whole genome shotgun (WGS) entry which is preliminary data.</text>
</comment>
<sequence>MTTTTKRGSRGPRKARFLDPVALAELQRTVTGGDLSPEPGLEAENGKSAGLAPSTPPSRT</sequence>
<gene>
    <name evidence="2" type="ORF">K1X13_05425</name>
</gene>
<evidence type="ECO:0000313" key="2">
    <source>
        <dbReference type="EMBL" id="MBY9074259.1"/>
    </source>
</evidence>
<proteinExistence type="predicted"/>
<reference evidence="2 3" key="1">
    <citation type="submission" date="2021-08" db="EMBL/GenBank/DDBJ databases">
        <title>Nocardioides bacterium WL0053 sp. nov., isolated from the sediment.</title>
        <authorList>
            <person name="Wang L."/>
            <person name="Zhang D."/>
            <person name="Zhang A."/>
        </authorList>
    </citation>
    <scope>NUCLEOTIDE SEQUENCE [LARGE SCALE GENOMIC DNA]</scope>
    <source>
        <strain evidence="2 3">WL0053</strain>
    </source>
</reference>
<dbReference type="EMBL" id="JAIEZQ010000001">
    <property type="protein sequence ID" value="MBY9074259.1"/>
    <property type="molecule type" value="Genomic_DNA"/>
</dbReference>
<keyword evidence="3" id="KW-1185">Reference proteome</keyword>
<organism evidence="2 3">
    <name type="scientific">Nocardioides jiangsuensis</name>
    <dbReference type="NCBI Taxonomy" id="2866161"/>
    <lineage>
        <taxon>Bacteria</taxon>
        <taxon>Bacillati</taxon>
        <taxon>Actinomycetota</taxon>
        <taxon>Actinomycetes</taxon>
        <taxon>Propionibacteriales</taxon>
        <taxon>Nocardioidaceae</taxon>
        <taxon>Nocardioides</taxon>
    </lineage>
</organism>
<evidence type="ECO:0000256" key="1">
    <source>
        <dbReference type="SAM" id="MobiDB-lite"/>
    </source>
</evidence>
<evidence type="ECO:0000313" key="3">
    <source>
        <dbReference type="Proteomes" id="UP000754710"/>
    </source>
</evidence>
<feature type="region of interest" description="Disordered" evidence="1">
    <location>
        <begin position="1"/>
        <end position="60"/>
    </location>
</feature>
<accession>A0ABS7RIB5</accession>
<protein>
    <submittedName>
        <fullName evidence="2">Uncharacterized protein</fullName>
    </submittedName>
</protein>